<accession>A0A4Q7YRU9</accession>
<evidence type="ECO:0000313" key="3">
    <source>
        <dbReference type="EMBL" id="RZU40250.1"/>
    </source>
</evidence>
<dbReference type="EMBL" id="SHKW01000001">
    <property type="protein sequence ID" value="RZU40250.1"/>
    <property type="molecule type" value="Genomic_DNA"/>
</dbReference>
<reference evidence="3 4" key="1">
    <citation type="submission" date="2019-02" db="EMBL/GenBank/DDBJ databases">
        <title>Genomic Encyclopedia of Archaeal and Bacterial Type Strains, Phase II (KMG-II): from individual species to whole genera.</title>
        <authorList>
            <person name="Goeker M."/>
        </authorList>
    </citation>
    <scope>NUCLEOTIDE SEQUENCE [LARGE SCALE GENOMIC DNA]</scope>
    <source>
        <strain evidence="3 4">DSM 18101</strain>
    </source>
</reference>
<dbReference type="OrthoDB" id="9795306at2"/>
<dbReference type="AlphaFoldDB" id="A0A4Q7YRU9"/>
<dbReference type="PANTHER" id="PTHR35174">
    <property type="entry name" value="BLL7171 PROTEIN-RELATED"/>
    <property type="match status" value="1"/>
</dbReference>
<comment type="similarity">
    <text evidence="1">Belongs to the YciI family.</text>
</comment>
<sequence>MRFMIIIKATPSSEDGTPPDEKLLTEMGKFNEELVAAGIMLAGEGLQASSKGARVRFSGDKRTVVDGPFSETKELIAGFWIWQCKSKEEAIEWVKRCPNPFNEESEIEIRQVFELEDFGPELPAEVRESEERLRAELASRQK</sequence>
<dbReference type="Proteomes" id="UP000292958">
    <property type="component" value="Unassembled WGS sequence"/>
</dbReference>
<organism evidence="3 4">
    <name type="scientific">Edaphobacter modestus</name>
    <dbReference type="NCBI Taxonomy" id="388466"/>
    <lineage>
        <taxon>Bacteria</taxon>
        <taxon>Pseudomonadati</taxon>
        <taxon>Acidobacteriota</taxon>
        <taxon>Terriglobia</taxon>
        <taxon>Terriglobales</taxon>
        <taxon>Acidobacteriaceae</taxon>
        <taxon>Edaphobacter</taxon>
    </lineage>
</organism>
<gene>
    <name evidence="3" type="ORF">BDD14_1695</name>
</gene>
<evidence type="ECO:0000313" key="4">
    <source>
        <dbReference type="Proteomes" id="UP000292958"/>
    </source>
</evidence>
<evidence type="ECO:0000256" key="1">
    <source>
        <dbReference type="ARBA" id="ARBA00007689"/>
    </source>
</evidence>
<dbReference type="RefSeq" id="WP_130418340.1">
    <property type="nucleotide sequence ID" value="NZ_SHKW01000001.1"/>
</dbReference>
<comment type="caution">
    <text evidence="3">The sequence shown here is derived from an EMBL/GenBank/DDBJ whole genome shotgun (WGS) entry which is preliminary data.</text>
</comment>
<dbReference type="Pfam" id="PF03795">
    <property type="entry name" value="YCII"/>
    <property type="match status" value="1"/>
</dbReference>
<proteinExistence type="inferred from homology"/>
<dbReference type="PANTHER" id="PTHR35174:SF4">
    <property type="entry name" value="BLL7163 PROTEIN"/>
    <property type="match status" value="1"/>
</dbReference>
<dbReference type="SUPFAM" id="SSF54909">
    <property type="entry name" value="Dimeric alpha+beta barrel"/>
    <property type="match status" value="1"/>
</dbReference>
<dbReference type="InterPro" id="IPR011008">
    <property type="entry name" value="Dimeric_a/b-barrel"/>
</dbReference>
<dbReference type="InterPro" id="IPR005545">
    <property type="entry name" value="YCII"/>
</dbReference>
<keyword evidence="4" id="KW-1185">Reference proteome</keyword>
<evidence type="ECO:0000259" key="2">
    <source>
        <dbReference type="Pfam" id="PF03795"/>
    </source>
</evidence>
<dbReference type="Gene3D" id="3.30.70.1060">
    <property type="entry name" value="Dimeric alpha+beta barrel"/>
    <property type="match status" value="1"/>
</dbReference>
<name>A0A4Q7YRU9_9BACT</name>
<feature type="domain" description="YCII-related" evidence="2">
    <location>
        <begin position="1"/>
        <end position="115"/>
    </location>
</feature>
<protein>
    <recommendedName>
        <fullName evidence="2">YCII-related domain-containing protein</fullName>
    </recommendedName>
</protein>